<dbReference type="InterPro" id="IPR035472">
    <property type="entry name" value="RpiR-like_SIS"/>
</dbReference>
<evidence type="ECO:0000259" key="4">
    <source>
        <dbReference type="PROSITE" id="PS51071"/>
    </source>
</evidence>
<evidence type="ECO:0000256" key="1">
    <source>
        <dbReference type="ARBA" id="ARBA00023015"/>
    </source>
</evidence>
<feature type="domain" description="HTH rpiR-type" evidence="4">
    <location>
        <begin position="1"/>
        <end position="76"/>
    </location>
</feature>
<dbReference type="InterPro" id="IPR046348">
    <property type="entry name" value="SIS_dom_sf"/>
</dbReference>
<dbReference type="Gene3D" id="3.40.50.10490">
    <property type="entry name" value="Glucose-6-phosphate isomerase like protein, domain 1"/>
    <property type="match status" value="1"/>
</dbReference>
<dbReference type="Gene3D" id="1.10.10.10">
    <property type="entry name" value="Winged helix-like DNA-binding domain superfamily/Winged helix DNA-binding domain"/>
    <property type="match status" value="1"/>
</dbReference>
<dbReference type="SUPFAM" id="SSF46689">
    <property type="entry name" value="Homeodomain-like"/>
    <property type="match status" value="1"/>
</dbReference>
<keyword evidence="2" id="KW-0238">DNA-binding</keyword>
<organism evidence="6 7">
    <name type="scientific">Megasphaera hominis</name>
    <dbReference type="NCBI Taxonomy" id="159836"/>
    <lineage>
        <taxon>Bacteria</taxon>
        <taxon>Bacillati</taxon>
        <taxon>Bacillota</taxon>
        <taxon>Negativicutes</taxon>
        <taxon>Veillonellales</taxon>
        <taxon>Veillonellaceae</taxon>
        <taxon>Megasphaera</taxon>
    </lineage>
</organism>
<dbReference type="SUPFAM" id="SSF53697">
    <property type="entry name" value="SIS domain"/>
    <property type="match status" value="1"/>
</dbReference>
<dbReference type="PROSITE" id="PS51464">
    <property type="entry name" value="SIS"/>
    <property type="match status" value="1"/>
</dbReference>
<dbReference type="PROSITE" id="PS51071">
    <property type="entry name" value="HTH_RPIR"/>
    <property type="match status" value="1"/>
</dbReference>
<dbReference type="PANTHER" id="PTHR30514:SF18">
    <property type="entry name" value="RPIR-FAMILY TRANSCRIPTIONAL REGULATOR"/>
    <property type="match status" value="1"/>
</dbReference>
<evidence type="ECO:0000313" key="6">
    <source>
        <dbReference type="EMBL" id="MBC3536355.1"/>
    </source>
</evidence>
<dbReference type="InterPro" id="IPR001347">
    <property type="entry name" value="SIS_dom"/>
</dbReference>
<name>A0ABR6VI26_9FIRM</name>
<accession>A0ABR6VI26</accession>
<dbReference type="InterPro" id="IPR036388">
    <property type="entry name" value="WH-like_DNA-bd_sf"/>
</dbReference>
<gene>
    <name evidence="6" type="ORF">H8J70_03695</name>
</gene>
<dbReference type="InterPro" id="IPR009057">
    <property type="entry name" value="Homeodomain-like_sf"/>
</dbReference>
<dbReference type="InterPro" id="IPR000281">
    <property type="entry name" value="HTH_RpiR"/>
</dbReference>
<comment type="caution">
    <text evidence="6">The sequence shown here is derived from an EMBL/GenBank/DDBJ whole genome shotgun (WGS) entry which is preliminary data.</text>
</comment>
<evidence type="ECO:0000256" key="3">
    <source>
        <dbReference type="ARBA" id="ARBA00023163"/>
    </source>
</evidence>
<dbReference type="CDD" id="cd05013">
    <property type="entry name" value="SIS_RpiR"/>
    <property type="match status" value="1"/>
</dbReference>
<evidence type="ECO:0000256" key="2">
    <source>
        <dbReference type="ARBA" id="ARBA00023125"/>
    </source>
</evidence>
<dbReference type="InterPro" id="IPR047640">
    <property type="entry name" value="RpiR-like"/>
</dbReference>
<keyword evidence="1" id="KW-0805">Transcription regulation</keyword>
<protein>
    <submittedName>
        <fullName evidence="6">MurR/RpiR family transcriptional regulator</fullName>
    </submittedName>
</protein>
<keyword evidence="3" id="KW-0804">Transcription</keyword>
<reference evidence="6 7" key="1">
    <citation type="submission" date="2020-08" db="EMBL/GenBank/DDBJ databases">
        <authorList>
            <person name="Liu C."/>
            <person name="Sun Q."/>
        </authorList>
    </citation>
    <scope>NUCLEOTIDE SEQUENCE [LARGE SCALE GENOMIC DNA]</scope>
    <source>
        <strain evidence="6 7">NSJ-59</strain>
    </source>
</reference>
<dbReference type="Pfam" id="PF01418">
    <property type="entry name" value="HTH_6"/>
    <property type="match status" value="1"/>
</dbReference>
<dbReference type="EMBL" id="JACOGK010000007">
    <property type="protein sequence ID" value="MBC3536355.1"/>
    <property type="molecule type" value="Genomic_DNA"/>
</dbReference>
<keyword evidence="7" id="KW-1185">Reference proteome</keyword>
<proteinExistence type="predicted"/>
<feature type="domain" description="SIS" evidence="5">
    <location>
        <begin position="121"/>
        <end position="257"/>
    </location>
</feature>
<sequence length="278" mass="32783">MLQELYEQHKDLFSRSDHKIMEYLLRNKDQLPYLTVRDLVHTLQISPATVSRFWGKIDVRNLNDLKQRLHDLEQATPSSRMASAVKQIQCTGISEEDVLERQKQGIKRTWEHLEPQKLEKAARLMQQARRIYVLAPDASLGLFYILQYRLRRLGLEMILIKTVSELYEYLVSLTARDVLLIFSYSHIINEVKVLLRHCRSISCPALVFTDLLLFTEEDKADFVFYTYRGEPNEYHSMTIPMLLLDILILCLTSMDTDSVSNSRYLEELRKTYETFIKR</sequence>
<dbReference type="PANTHER" id="PTHR30514">
    <property type="entry name" value="GLUCOKINASE"/>
    <property type="match status" value="1"/>
</dbReference>
<evidence type="ECO:0000313" key="7">
    <source>
        <dbReference type="Proteomes" id="UP000606870"/>
    </source>
</evidence>
<dbReference type="Proteomes" id="UP000606870">
    <property type="component" value="Unassembled WGS sequence"/>
</dbReference>
<dbReference type="RefSeq" id="WP_186502511.1">
    <property type="nucleotide sequence ID" value="NZ_JACOGK010000007.1"/>
</dbReference>
<evidence type="ECO:0000259" key="5">
    <source>
        <dbReference type="PROSITE" id="PS51464"/>
    </source>
</evidence>